<dbReference type="EMBL" id="JACIBY010000009">
    <property type="protein sequence ID" value="MBB3840209.1"/>
    <property type="molecule type" value="Genomic_DNA"/>
</dbReference>
<keyword evidence="1" id="KW-0378">Hydrolase</keyword>
<sequence>MVQIYTIDSFDREFKRLAKKYASLRADLGQLIKQLYDKSERADIPDKLLQGLIAQAIDAK</sequence>
<dbReference type="AlphaFoldDB" id="A0A7W6ERZ4"/>
<comment type="caution">
    <text evidence="1">The sequence shown here is derived from an EMBL/GenBank/DDBJ whole genome shotgun (WGS) entry which is preliminary data.</text>
</comment>
<dbReference type="Proteomes" id="UP000541352">
    <property type="component" value="Unassembled WGS sequence"/>
</dbReference>
<evidence type="ECO:0000313" key="1">
    <source>
        <dbReference type="EMBL" id="MBB3840209.1"/>
    </source>
</evidence>
<name>A0A7W6ERZ4_9BACT</name>
<proteinExistence type="predicted"/>
<dbReference type="GO" id="GO:0004519">
    <property type="term" value="F:endonuclease activity"/>
    <property type="evidence" value="ECO:0007669"/>
    <property type="project" value="UniProtKB-KW"/>
</dbReference>
<accession>A0A7W6ERZ4</accession>
<reference evidence="1 2" key="1">
    <citation type="submission" date="2020-08" db="EMBL/GenBank/DDBJ databases">
        <title>Genomic Encyclopedia of Type Strains, Phase IV (KMG-IV): sequencing the most valuable type-strain genomes for metagenomic binning, comparative biology and taxonomic classification.</title>
        <authorList>
            <person name="Goeker M."/>
        </authorList>
    </citation>
    <scope>NUCLEOTIDE SEQUENCE [LARGE SCALE GENOMIC DNA]</scope>
    <source>
        <strain evidence="1 2">DSM 17976</strain>
    </source>
</reference>
<dbReference type="RefSeq" id="WP_183977048.1">
    <property type="nucleotide sequence ID" value="NZ_JACIBY010000009.1"/>
</dbReference>
<organism evidence="1 2">
    <name type="scientific">Runella defluvii</name>
    <dbReference type="NCBI Taxonomy" id="370973"/>
    <lineage>
        <taxon>Bacteria</taxon>
        <taxon>Pseudomonadati</taxon>
        <taxon>Bacteroidota</taxon>
        <taxon>Cytophagia</taxon>
        <taxon>Cytophagales</taxon>
        <taxon>Spirosomataceae</taxon>
        <taxon>Runella</taxon>
    </lineage>
</organism>
<keyword evidence="1" id="KW-0255">Endonuclease</keyword>
<keyword evidence="2" id="KW-1185">Reference proteome</keyword>
<keyword evidence="1" id="KW-0540">Nuclease</keyword>
<gene>
    <name evidence="1" type="ORF">FHS57_004222</name>
</gene>
<evidence type="ECO:0000313" key="2">
    <source>
        <dbReference type="Proteomes" id="UP000541352"/>
    </source>
</evidence>
<protein>
    <submittedName>
        <fullName evidence="1">mRNA-degrading endonuclease YafQ of YafQ-DinJ toxin-antitoxin module</fullName>
    </submittedName>
</protein>